<sequence>MAFCRPGDKDGESVGVEAVTVVWGLTLCLVSSGEAMRSAAAGETKLLRSTNRKFCLLQKASSGLLQERRPGYPQGRP</sequence>
<evidence type="ECO:0000313" key="2">
    <source>
        <dbReference type="Proteomes" id="UP000324222"/>
    </source>
</evidence>
<dbReference type="Proteomes" id="UP000324222">
    <property type="component" value="Unassembled WGS sequence"/>
</dbReference>
<accession>A0A5B7ILF2</accession>
<name>A0A5B7ILF2_PORTR</name>
<organism evidence="1 2">
    <name type="scientific">Portunus trituberculatus</name>
    <name type="common">Swimming crab</name>
    <name type="synonym">Neptunus trituberculatus</name>
    <dbReference type="NCBI Taxonomy" id="210409"/>
    <lineage>
        <taxon>Eukaryota</taxon>
        <taxon>Metazoa</taxon>
        <taxon>Ecdysozoa</taxon>
        <taxon>Arthropoda</taxon>
        <taxon>Crustacea</taxon>
        <taxon>Multicrustacea</taxon>
        <taxon>Malacostraca</taxon>
        <taxon>Eumalacostraca</taxon>
        <taxon>Eucarida</taxon>
        <taxon>Decapoda</taxon>
        <taxon>Pleocyemata</taxon>
        <taxon>Brachyura</taxon>
        <taxon>Eubrachyura</taxon>
        <taxon>Portunoidea</taxon>
        <taxon>Portunidae</taxon>
        <taxon>Portuninae</taxon>
        <taxon>Portunus</taxon>
    </lineage>
</organism>
<reference evidence="1 2" key="1">
    <citation type="submission" date="2019-05" db="EMBL/GenBank/DDBJ databases">
        <title>Another draft genome of Portunus trituberculatus and its Hox gene families provides insights of decapod evolution.</title>
        <authorList>
            <person name="Jeong J.-H."/>
            <person name="Song I."/>
            <person name="Kim S."/>
            <person name="Choi T."/>
            <person name="Kim D."/>
            <person name="Ryu S."/>
            <person name="Kim W."/>
        </authorList>
    </citation>
    <scope>NUCLEOTIDE SEQUENCE [LARGE SCALE GENOMIC DNA]</scope>
    <source>
        <tissue evidence="1">Muscle</tissue>
    </source>
</reference>
<proteinExistence type="predicted"/>
<gene>
    <name evidence="1" type="ORF">E2C01_075790</name>
</gene>
<evidence type="ECO:0000313" key="1">
    <source>
        <dbReference type="EMBL" id="MPC81184.1"/>
    </source>
</evidence>
<keyword evidence="2" id="KW-1185">Reference proteome</keyword>
<dbReference type="EMBL" id="VSRR010056197">
    <property type="protein sequence ID" value="MPC81184.1"/>
    <property type="molecule type" value="Genomic_DNA"/>
</dbReference>
<comment type="caution">
    <text evidence="1">The sequence shown here is derived from an EMBL/GenBank/DDBJ whole genome shotgun (WGS) entry which is preliminary data.</text>
</comment>
<protein>
    <submittedName>
        <fullName evidence="1">Uncharacterized protein</fullName>
    </submittedName>
</protein>
<dbReference type="AlphaFoldDB" id="A0A5B7ILF2"/>